<organism evidence="1 2">
    <name type="scientific">Halosimplex pelagicum</name>
    <dbReference type="NCBI Taxonomy" id="869886"/>
    <lineage>
        <taxon>Archaea</taxon>
        <taxon>Methanobacteriati</taxon>
        <taxon>Methanobacteriota</taxon>
        <taxon>Stenosarchaea group</taxon>
        <taxon>Halobacteria</taxon>
        <taxon>Halobacteriales</taxon>
        <taxon>Haloarculaceae</taxon>
        <taxon>Halosimplex</taxon>
    </lineage>
</organism>
<dbReference type="Proteomes" id="UP000509346">
    <property type="component" value="Chromosome"/>
</dbReference>
<accession>A0A7D5SWU7</accession>
<keyword evidence="2" id="KW-1185">Reference proteome</keyword>
<name>A0A7D5SWU7_9EURY</name>
<dbReference type="RefSeq" id="WP_179918396.1">
    <property type="nucleotide sequence ID" value="NZ_CP058909.1"/>
</dbReference>
<dbReference type="GeneID" id="56084457"/>
<reference evidence="1 2" key="1">
    <citation type="submission" date="2020-07" db="EMBL/GenBank/DDBJ databases">
        <title>Halosimplex litoreum sp. nov. and Halosimplex rubrum sp. nov., isolated from different salt environments.</title>
        <authorList>
            <person name="Cui H."/>
        </authorList>
    </citation>
    <scope>NUCLEOTIDE SEQUENCE [LARGE SCALE GENOMIC DNA]</scope>
    <source>
        <strain evidence="1 2">R2</strain>
    </source>
</reference>
<evidence type="ECO:0000313" key="2">
    <source>
        <dbReference type="Proteomes" id="UP000509346"/>
    </source>
</evidence>
<dbReference type="AlphaFoldDB" id="A0A7D5SWU7"/>
<dbReference type="KEGG" id="hpel:HZS54_17670"/>
<sequence length="203" mass="23550">MNRWDIKREFEGGDRDEVDSGLLEGIDWVRDAEHLWIRLTNYGPGIAKNLRIDWELLFGVYGEDGDEMQYMHPDPGLDLSTHPIINDNRDIRTLFSRETGDLLPPDHEPHDFISPLMIGNEEDPSQYAQEIIPLRVVFRAHQEGSIHSDEYEIQTISLTGDLYYDTTVEEDQCIEEIIRIESEIKDRTLSEIVDDQGSAPHWK</sequence>
<evidence type="ECO:0000313" key="1">
    <source>
        <dbReference type="EMBL" id="QLH83347.1"/>
    </source>
</evidence>
<gene>
    <name evidence="1" type="ORF">HZS54_17670</name>
</gene>
<dbReference type="EMBL" id="CP058909">
    <property type="protein sequence ID" value="QLH83347.1"/>
    <property type="molecule type" value="Genomic_DNA"/>
</dbReference>
<proteinExistence type="predicted"/>
<protein>
    <submittedName>
        <fullName evidence="1">Uncharacterized protein</fullName>
    </submittedName>
</protein>